<keyword evidence="2" id="KW-1185">Reference proteome</keyword>
<organism evidence="1 2">
    <name type="scientific">Silvibacterium bohemicum</name>
    <dbReference type="NCBI Taxonomy" id="1577686"/>
    <lineage>
        <taxon>Bacteria</taxon>
        <taxon>Pseudomonadati</taxon>
        <taxon>Acidobacteriota</taxon>
        <taxon>Terriglobia</taxon>
        <taxon>Terriglobales</taxon>
        <taxon>Acidobacteriaceae</taxon>
        <taxon>Silvibacterium</taxon>
    </lineage>
</organism>
<dbReference type="AlphaFoldDB" id="A0A841JYY8"/>
<evidence type="ECO:0000313" key="1">
    <source>
        <dbReference type="EMBL" id="MBB6144181.1"/>
    </source>
</evidence>
<proteinExistence type="predicted"/>
<gene>
    <name evidence="1" type="ORF">HNQ77_002133</name>
</gene>
<dbReference type="Proteomes" id="UP000538666">
    <property type="component" value="Unassembled WGS sequence"/>
</dbReference>
<dbReference type="OrthoDB" id="121111at2"/>
<dbReference type="EMBL" id="JACHEK010000004">
    <property type="protein sequence ID" value="MBB6144181.1"/>
    <property type="molecule type" value="Genomic_DNA"/>
</dbReference>
<sequence length="97" mass="10702">MKLKIAAIRSGSDPVGELPGGSFHRWLETPLTCPKCDVTYNLAVEWEQAIDRFFPENSRALINLLKKAIIMGHAGDHQVAHFETAGVVVKSFPATKK</sequence>
<reference evidence="1 2" key="1">
    <citation type="submission" date="2020-08" db="EMBL/GenBank/DDBJ databases">
        <title>Genomic Encyclopedia of Type Strains, Phase IV (KMG-IV): sequencing the most valuable type-strain genomes for metagenomic binning, comparative biology and taxonomic classification.</title>
        <authorList>
            <person name="Goeker M."/>
        </authorList>
    </citation>
    <scope>NUCLEOTIDE SEQUENCE [LARGE SCALE GENOMIC DNA]</scope>
    <source>
        <strain evidence="1 2">DSM 103733</strain>
    </source>
</reference>
<comment type="caution">
    <text evidence="1">The sequence shown here is derived from an EMBL/GenBank/DDBJ whole genome shotgun (WGS) entry which is preliminary data.</text>
</comment>
<dbReference type="RefSeq" id="WP_050059154.1">
    <property type="nucleotide sequence ID" value="NZ_JACHEK010000004.1"/>
</dbReference>
<accession>A0A841JYY8</accession>
<evidence type="ECO:0000313" key="2">
    <source>
        <dbReference type="Proteomes" id="UP000538666"/>
    </source>
</evidence>
<name>A0A841JYY8_9BACT</name>
<protein>
    <submittedName>
        <fullName evidence="1">Uncharacterized protein</fullName>
    </submittedName>
</protein>